<dbReference type="AlphaFoldDB" id="A0ABD0JYK0"/>
<evidence type="ECO:0000313" key="3">
    <source>
        <dbReference type="Proteomes" id="UP001519460"/>
    </source>
</evidence>
<keyword evidence="3" id="KW-1185">Reference proteome</keyword>
<accession>A0ABD0JYK0</accession>
<dbReference type="EMBL" id="JACVVK020000287">
    <property type="protein sequence ID" value="KAK7480142.1"/>
    <property type="molecule type" value="Genomic_DNA"/>
</dbReference>
<proteinExistence type="predicted"/>
<feature type="non-terminal residue" evidence="2">
    <location>
        <position position="240"/>
    </location>
</feature>
<feature type="compositionally biased region" description="Polar residues" evidence="1">
    <location>
        <begin position="61"/>
        <end position="77"/>
    </location>
</feature>
<dbReference type="Proteomes" id="UP001519460">
    <property type="component" value="Unassembled WGS sequence"/>
</dbReference>
<sequence length="240" mass="25583">WQGKGVRARVSEWEYKTQTLTSLASSYLQVDVSYATTFLCLSPGNPSSGIGSVSGSPHVRLSNTHTSTASSGQRPVSIPEASSTLVCRTDAPFFPDNDSQSHKAPSELNIWTLSGLSTLRPANRRQRTASAGPLPRSFILSANRYWAGCNARGAPVAACLAAGRRLITPQAPAACRQSARIVQSSSSGKQAAREMDRALLMTCDATADSIVLGFSLLLVDGIESRCLLMSISFYRSLGNL</sequence>
<evidence type="ECO:0000256" key="1">
    <source>
        <dbReference type="SAM" id="MobiDB-lite"/>
    </source>
</evidence>
<name>A0ABD0JYK0_9CAEN</name>
<reference evidence="2 3" key="1">
    <citation type="journal article" date="2023" name="Sci. Data">
        <title>Genome assembly of the Korean intertidal mud-creeper Batillaria attramentaria.</title>
        <authorList>
            <person name="Patra A.K."/>
            <person name="Ho P.T."/>
            <person name="Jun S."/>
            <person name="Lee S.J."/>
            <person name="Kim Y."/>
            <person name="Won Y.J."/>
        </authorList>
    </citation>
    <scope>NUCLEOTIDE SEQUENCE [LARGE SCALE GENOMIC DNA]</scope>
    <source>
        <strain evidence="2">Wonlab-2016</strain>
    </source>
</reference>
<protein>
    <submittedName>
        <fullName evidence="2">Uncharacterized protein</fullName>
    </submittedName>
</protein>
<comment type="caution">
    <text evidence="2">The sequence shown here is derived from an EMBL/GenBank/DDBJ whole genome shotgun (WGS) entry which is preliminary data.</text>
</comment>
<evidence type="ECO:0000313" key="2">
    <source>
        <dbReference type="EMBL" id="KAK7480142.1"/>
    </source>
</evidence>
<feature type="non-terminal residue" evidence="2">
    <location>
        <position position="1"/>
    </location>
</feature>
<feature type="region of interest" description="Disordered" evidence="1">
    <location>
        <begin position="51"/>
        <end position="77"/>
    </location>
</feature>
<gene>
    <name evidence="2" type="ORF">BaRGS_00028626</name>
</gene>
<organism evidence="2 3">
    <name type="scientific">Batillaria attramentaria</name>
    <dbReference type="NCBI Taxonomy" id="370345"/>
    <lineage>
        <taxon>Eukaryota</taxon>
        <taxon>Metazoa</taxon>
        <taxon>Spiralia</taxon>
        <taxon>Lophotrochozoa</taxon>
        <taxon>Mollusca</taxon>
        <taxon>Gastropoda</taxon>
        <taxon>Caenogastropoda</taxon>
        <taxon>Sorbeoconcha</taxon>
        <taxon>Cerithioidea</taxon>
        <taxon>Batillariidae</taxon>
        <taxon>Batillaria</taxon>
    </lineage>
</organism>